<evidence type="ECO:0000256" key="1">
    <source>
        <dbReference type="SAM" id="MobiDB-lite"/>
    </source>
</evidence>
<organism evidence="3 4">
    <name type="scientific">Cohnella xylanilytica</name>
    <dbReference type="NCBI Taxonomy" id="557555"/>
    <lineage>
        <taxon>Bacteria</taxon>
        <taxon>Bacillati</taxon>
        <taxon>Bacillota</taxon>
        <taxon>Bacilli</taxon>
        <taxon>Bacillales</taxon>
        <taxon>Paenibacillaceae</taxon>
        <taxon>Cohnella</taxon>
    </lineage>
</organism>
<dbReference type="InterPro" id="IPR050261">
    <property type="entry name" value="FrsA_esterase"/>
</dbReference>
<protein>
    <submittedName>
        <fullName evidence="3">Dienelactone hydrolase family protein</fullName>
    </submittedName>
</protein>
<dbReference type="SUPFAM" id="SSF53474">
    <property type="entry name" value="alpha/beta-Hydrolases"/>
    <property type="match status" value="1"/>
</dbReference>
<dbReference type="EMBL" id="JACJVR010000126">
    <property type="protein sequence ID" value="MBB6695340.1"/>
    <property type="molecule type" value="Genomic_DNA"/>
</dbReference>
<dbReference type="InterPro" id="IPR029058">
    <property type="entry name" value="AB_hydrolase_fold"/>
</dbReference>
<proteinExistence type="predicted"/>
<feature type="compositionally biased region" description="Basic and acidic residues" evidence="1">
    <location>
        <begin position="8"/>
        <end position="29"/>
    </location>
</feature>
<gene>
    <name evidence="3" type="ORF">H7B90_28495</name>
</gene>
<dbReference type="PANTHER" id="PTHR22946">
    <property type="entry name" value="DIENELACTONE HYDROLASE DOMAIN-CONTAINING PROTEIN-RELATED"/>
    <property type="match status" value="1"/>
</dbReference>
<accession>A0A841UBQ0</accession>
<reference evidence="3 4" key="1">
    <citation type="submission" date="2020-08" db="EMBL/GenBank/DDBJ databases">
        <title>Cohnella phylogeny.</title>
        <authorList>
            <person name="Dunlap C."/>
        </authorList>
    </citation>
    <scope>NUCLEOTIDE SEQUENCE [LARGE SCALE GENOMIC DNA]</scope>
    <source>
        <strain evidence="3 4">DSM 25239</strain>
    </source>
</reference>
<feature type="domain" description="Dienelactone hydrolase" evidence="2">
    <location>
        <begin position="126"/>
        <end position="232"/>
    </location>
</feature>
<dbReference type="AlphaFoldDB" id="A0A841UBQ0"/>
<dbReference type="Gene3D" id="3.40.50.1820">
    <property type="entry name" value="alpha/beta hydrolase"/>
    <property type="match status" value="1"/>
</dbReference>
<dbReference type="InterPro" id="IPR002925">
    <property type="entry name" value="Dienelactn_hydro"/>
</dbReference>
<keyword evidence="3" id="KW-0378">Hydrolase</keyword>
<evidence type="ECO:0000259" key="2">
    <source>
        <dbReference type="Pfam" id="PF01738"/>
    </source>
</evidence>
<sequence>MSSLTEQAAERRRFARGDGADPADREGRRARLRESFSRLLGEFPAEEQPPEPRLLERTECDGYIRERVEFATVEGLRMPTYVLMPRRPASVPAAAVIALHGHGYGSREIVGLEPDGSERAGHPGLHKDFAISLAREGFVVFAPELIGFGDRRLEEDKQEKPGQNSCFRLAAHLLLTGRTLAGLRVRETMRAVDYARSLPGADPNRIAVMGISGGGLVAGFAAALDERIRCAVVSGYASLFAESILARNHCLDNYIPGILLEAEMPELLGLIAPRALFLESGDADRVFPREAAEKAYRELQGLYSEAGAPGSLAADFFAGGHEIHGEPAFAWLRERLEAPPTTGRGESR</sequence>
<dbReference type="GO" id="GO:0016787">
    <property type="term" value="F:hydrolase activity"/>
    <property type="evidence" value="ECO:0007669"/>
    <property type="project" value="UniProtKB-KW"/>
</dbReference>
<dbReference type="Pfam" id="PF01738">
    <property type="entry name" value="DLH"/>
    <property type="match status" value="1"/>
</dbReference>
<comment type="caution">
    <text evidence="3">The sequence shown here is derived from an EMBL/GenBank/DDBJ whole genome shotgun (WGS) entry which is preliminary data.</text>
</comment>
<keyword evidence="4" id="KW-1185">Reference proteome</keyword>
<evidence type="ECO:0000313" key="3">
    <source>
        <dbReference type="EMBL" id="MBB6695340.1"/>
    </source>
</evidence>
<dbReference type="Proteomes" id="UP000553776">
    <property type="component" value="Unassembled WGS sequence"/>
</dbReference>
<feature type="region of interest" description="Disordered" evidence="1">
    <location>
        <begin position="1"/>
        <end position="29"/>
    </location>
</feature>
<evidence type="ECO:0000313" key="4">
    <source>
        <dbReference type="Proteomes" id="UP000553776"/>
    </source>
</evidence>
<name>A0A841UBQ0_9BACL</name>